<proteinExistence type="predicted"/>
<dbReference type="PANTHER" id="PTHR33936">
    <property type="entry name" value="PROTEIN CBG17840"/>
    <property type="match status" value="1"/>
</dbReference>
<protein>
    <submittedName>
        <fullName evidence="1">Uncharacterized protein</fullName>
    </submittedName>
</protein>
<evidence type="ECO:0000313" key="1">
    <source>
        <dbReference type="EMBL" id="GFR30651.1"/>
    </source>
</evidence>
<dbReference type="Proteomes" id="UP000887116">
    <property type="component" value="Unassembled WGS sequence"/>
</dbReference>
<reference evidence="1" key="1">
    <citation type="submission" date="2020-07" db="EMBL/GenBank/DDBJ databases">
        <title>Multicomponent nature underlies the extraordinary mechanical properties of spider dragline silk.</title>
        <authorList>
            <person name="Kono N."/>
            <person name="Nakamura H."/>
            <person name="Mori M."/>
            <person name="Yoshida Y."/>
            <person name="Ohtoshi R."/>
            <person name="Malay A.D."/>
            <person name="Moran D.A.P."/>
            <person name="Tomita M."/>
            <person name="Numata K."/>
            <person name="Arakawa K."/>
        </authorList>
    </citation>
    <scope>NUCLEOTIDE SEQUENCE</scope>
</reference>
<sequence length="102" mass="11594">MEGKKPFCLSPFWILHIQRSNKIDGNSAEIKVFVSQTGACSIKVCKTHLGHKSDIDHVSLTDFERQHMAAKFASKITFDEIRDSVTDSKLERIHLPTKKRLA</sequence>
<dbReference type="OrthoDB" id="6429947at2759"/>
<comment type="caution">
    <text evidence="1">The sequence shown here is derived from an EMBL/GenBank/DDBJ whole genome shotgun (WGS) entry which is preliminary data.</text>
</comment>
<dbReference type="PANTHER" id="PTHR33936:SF24">
    <property type="entry name" value="C2H2-TYPE DOMAIN-CONTAINING PROTEIN"/>
    <property type="match status" value="1"/>
</dbReference>
<organism evidence="1 2">
    <name type="scientific">Trichonephila clavata</name>
    <name type="common">Joro spider</name>
    <name type="synonym">Nephila clavata</name>
    <dbReference type="NCBI Taxonomy" id="2740835"/>
    <lineage>
        <taxon>Eukaryota</taxon>
        <taxon>Metazoa</taxon>
        <taxon>Ecdysozoa</taxon>
        <taxon>Arthropoda</taxon>
        <taxon>Chelicerata</taxon>
        <taxon>Arachnida</taxon>
        <taxon>Araneae</taxon>
        <taxon>Araneomorphae</taxon>
        <taxon>Entelegynae</taxon>
        <taxon>Araneoidea</taxon>
        <taxon>Nephilidae</taxon>
        <taxon>Trichonephila</taxon>
    </lineage>
</organism>
<dbReference type="InterPro" id="IPR052797">
    <property type="entry name" value="RegFact_GeneExpr_CellDeath"/>
</dbReference>
<evidence type="ECO:0000313" key="2">
    <source>
        <dbReference type="Proteomes" id="UP000887116"/>
    </source>
</evidence>
<gene>
    <name evidence="1" type="ORF">TNCT_605691</name>
</gene>
<dbReference type="AlphaFoldDB" id="A0A8X6K4H1"/>
<dbReference type="EMBL" id="BMAO01039325">
    <property type="protein sequence ID" value="GFR30651.1"/>
    <property type="molecule type" value="Genomic_DNA"/>
</dbReference>
<name>A0A8X6K4H1_TRICU</name>
<keyword evidence="2" id="KW-1185">Reference proteome</keyword>
<accession>A0A8X6K4H1</accession>